<reference evidence="2 3" key="1">
    <citation type="journal article" date="2015" name="Stand. Genomic Sci.">
        <title>Genomic Encyclopedia of Bacterial and Archaeal Type Strains, Phase III: the genomes of soil and plant-associated and newly described type strains.</title>
        <authorList>
            <person name="Whitman W.B."/>
            <person name="Woyke T."/>
            <person name="Klenk H.P."/>
            <person name="Zhou Y."/>
            <person name="Lilburn T.G."/>
            <person name="Beck B.J."/>
            <person name="De Vos P."/>
            <person name="Vandamme P."/>
            <person name="Eisen J.A."/>
            <person name="Garrity G."/>
            <person name="Hugenholtz P."/>
            <person name="Kyrpides N.C."/>
        </authorList>
    </citation>
    <scope>NUCLEOTIDE SEQUENCE [LARGE SCALE GENOMIC DNA]</scope>
    <source>
        <strain evidence="2 3">VKM Ac-2540</strain>
    </source>
</reference>
<dbReference type="OrthoDB" id="3812527at2"/>
<comment type="caution">
    <text evidence="2">The sequence shown here is derived from an EMBL/GenBank/DDBJ whole genome shotgun (WGS) entry which is preliminary data.</text>
</comment>
<keyword evidence="3" id="KW-1185">Reference proteome</keyword>
<organism evidence="2 3">
    <name type="scientific">Kribbella rubisoli</name>
    <dbReference type="NCBI Taxonomy" id="3075929"/>
    <lineage>
        <taxon>Bacteria</taxon>
        <taxon>Bacillati</taxon>
        <taxon>Actinomycetota</taxon>
        <taxon>Actinomycetes</taxon>
        <taxon>Propionibacteriales</taxon>
        <taxon>Kribbellaceae</taxon>
        <taxon>Kribbella</taxon>
    </lineage>
</organism>
<accession>A0A4Q7WQJ7</accession>
<feature type="region of interest" description="Disordered" evidence="1">
    <location>
        <begin position="271"/>
        <end position="302"/>
    </location>
</feature>
<dbReference type="RefSeq" id="WP_130447115.1">
    <property type="nucleotide sequence ID" value="NZ_SHKR01000014.1"/>
</dbReference>
<dbReference type="EMBL" id="SHKR01000014">
    <property type="protein sequence ID" value="RZU12532.1"/>
    <property type="molecule type" value="Genomic_DNA"/>
</dbReference>
<evidence type="ECO:0000313" key="2">
    <source>
        <dbReference type="EMBL" id="RZU12532.1"/>
    </source>
</evidence>
<protein>
    <submittedName>
        <fullName evidence="2">Uncharacterized protein</fullName>
    </submittedName>
</protein>
<sequence>MANEAEYAHYTGQIATAVIEAHATLRSVTYALGDDQIGRMLDSRSEDLATLRRGVDGLAAAEQTVQRAEGAAVAQAEAGLVHTLAAYQGDVEAQSARIGTVQRELGEQRTGTNQQDRHCLQASSQAIESALKNLERIEHLPDRATTDVAKLRSGVEYLKKVVDDVDSRVERMTEQLSGGRQAAYRFHTATPRELQPSADLGRTIGRMEDSIADTRDHARRLHDALGKNSEGFKAVAEFSVEVANGALAEKQHADQEAEQLADAVRAGVNPTARADQHPVAQHAESDLSRRLNGPAHEGGLNL</sequence>
<evidence type="ECO:0000256" key="1">
    <source>
        <dbReference type="SAM" id="MobiDB-lite"/>
    </source>
</evidence>
<proteinExistence type="predicted"/>
<name>A0A4Q7WQJ7_9ACTN</name>
<dbReference type="AlphaFoldDB" id="A0A4Q7WQJ7"/>
<evidence type="ECO:0000313" key="3">
    <source>
        <dbReference type="Proteomes" id="UP000292027"/>
    </source>
</evidence>
<dbReference type="Proteomes" id="UP000292027">
    <property type="component" value="Unassembled WGS sequence"/>
</dbReference>
<gene>
    <name evidence="2" type="ORF">EV645_5804</name>
</gene>